<dbReference type="InterPro" id="IPR011640">
    <property type="entry name" value="Fe2_transport_prot_B_C"/>
</dbReference>
<keyword evidence="9 16" id="KW-0408">Iron</keyword>
<dbReference type="PROSITE" id="PS51711">
    <property type="entry name" value="G_FEOB"/>
    <property type="match status" value="1"/>
</dbReference>
<evidence type="ECO:0000256" key="9">
    <source>
        <dbReference type="ARBA" id="ARBA00023004"/>
    </source>
</evidence>
<keyword evidence="8 16" id="KW-1133">Transmembrane helix</keyword>
<evidence type="ECO:0000256" key="8">
    <source>
        <dbReference type="ARBA" id="ARBA00022989"/>
    </source>
</evidence>
<dbReference type="STRING" id="1121449.SAMN02745704_01559"/>
<keyword evidence="11 14" id="KW-0342">GTP-binding</keyword>
<feature type="binding site" evidence="15">
    <location>
        <position position="27"/>
    </location>
    <ligand>
        <name>Mg(2+)</name>
        <dbReference type="ChEBI" id="CHEBI:18420"/>
        <label>2</label>
    </ligand>
</feature>
<keyword evidence="6 16" id="KW-0812">Transmembrane</keyword>
<feature type="transmembrane region" description="Helical" evidence="16">
    <location>
        <begin position="353"/>
        <end position="377"/>
    </location>
</feature>
<dbReference type="InterPro" id="IPR050860">
    <property type="entry name" value="FeoB_GTPase"/>
</dbReference>
<evidence type="ECO:0000256" key="14">
    <source>
        <dbReference type="PIRSR" id="PIRSR603373-1"/>
    </source>
</evidence>
<evidence type="ECO:0000256" key="13">
    <source>
        <dbReference type="NCBIfam" id="TIGR00437"/>
    </source>
</evidence>
<reference evidence="19 20" key="1">
    <citation type="submission" date="2017-02" db="EMBL/GenBank/DDBJ databases">
        <authorList>
            <person name="Peterson S.W."/>
        </authorList>
    </citation>
    <scope>NUCLEOTIDE SEQUENCE [LARGE SCALE GENOMIC DNA]</scope>
    <source>
        <strain evidence="19 20">DSM 16080</strain>
    </source>
</reference>
<feature type="transmembrane region" description="Helical" evidence="16">
    <location>
        <begin position="526"/>
        <end position="547"/>
    </location>
</feature>
<feature type="transmembrane region" description="Helical" evidence="16">
    <location>
        <begin position="467"/>
        <end position="487"/>
    </location>
</feature>
<comment type="subcellular location">
    <subcellularLocation>
        <location evidence="1 16">Cell inner membrane</location>
        <topology evidence="1 16">Multi-pass membrane protein</topology>
    </subcellularLocation>
</comment>
<dbReference type="PANTHER" id="PTHR43185">
    <property type="entry name" value="FERROUS IRON TRANSPORT PROTEIN B"/>
    <property type="match status" value="1"/>
</dbReference>
<dbReference type="InterPro" id="IPR011642">
    <property type="entry name" value="Gate_dom"/>
</dbReference>
<accession>A0A1T4WYJ3</accession>
<evidence type="ECO:0000256" key="4">
    <source>
        <dbReference type="ARBA" id="ARBA00022496"/>
    </source>
</evidence>
<sequence length="839" mass="92481">MSGKRVLVALSGQPNCGKSTIFNMLTGARQHVANYPGVTVEKKTGRYSVDKTEVELVDLPGTYSLTSYSLEERVARDFLLHDRPSVVVDVADASNLRRNLYLALQLLEMEIPMVLNLNMMDVAARREMSVDAEGLSERLGVRVVPTVGKKSQGGKELKRAVAEAAAEGNRPGFQVHYGPMEKELEQLRQLLAEDSGALATYPVRWLCVKLMEGDEEAARLLEKSHPDAAFIKGEVASLRKSFEAENKIAPERHIAFARQRLSAELHRQFVKNPEAKRCSLSDRADRFVCHRFWGPLILLAILLVLYEVAIVFGNWLALKAWPIWGSVEAFTAGILPASGFLEDPLLRSLGVWTVKSVTAILNYLPIFFLLFGLIAILEDSGYMPRMAFILDRLFRRFGLHGQSTLPLILGGVYVGGCAIPGVMATKAIPDERARLATILIVPMMNCLAKVPLYLLLIGAYFADQGGLAMFFIATVTLFMALPVAKILSMTVLRKRPSAPFIMEMPPYHVPTVGGVLRRAIERIWLFLKKIVTVVVAVAVVVFVLINFPGLPQDRMDHYQGEQAAAVEAFMRDVDKTSFAGKITAEQITPLILFQEGLRDAKRGVTDSEKADAINQSFAEANPVFYAVVKRQGKDGKKLNRSLKKLVRKRKKLRYDMRSELFEDSFLGMAGRALEPVTQYAGFNWRINIALLSAFAAKENSAATLGAIYGIDGTEASVQDSMKRAEGGFTPLHALALMLFMALYPPCVPASIMVRMQANSTKWMLFSIAYQTLLGLGVASLVFTGGRLLGLTGFQTMWAFYGLCVAVTIIMALIPERESAADSTNTTPLPKGECPEGAQS</sequence>
<keyword evidence="10" id="KW-0406">Ion transport</keyword>
<protein>
    <recommendedName>
        <fullName evidence="13 16">Ferrous iron transport protein B</fullName>
    </recommendedName>
</protein>
<dbReference type="InterPro" id="IPR027417">
    <property type="entry name" value="P-loop_NTPase"/>
</dbReference>
<dbReference type="Proteomes" id="UP000190027">
    <property type="component" value="Unassembled WGS sequence"/>
</dbReference>
<dbReference type="EMBL" id="FUYC01000005">
    <property type="protein sequence ID" value="SKA82453.1"/>
    <property type="molecule type" value="Genomic_DNA"/>
</dbReference>
<dbReference type="Pfam" id="PF02421">
    <property type="entry name" value="FeoB_N"/>
    <property type="match status" value="1"/>
</dbReference>
<keyword evidence="20" id="KW-1185">Reference proteome</keyword>
<keyword evidence="5" id="KW-0997">Cell inner membrane</keyword>
<feature type="binding site" evidence="15">
    <location>
        <position position="26"/>
    </location>
    <ligand>
        <name>Mg(2+)</name>
        <dbReference type="ChEBI" id="CHEBI:18420"/>
        <label>2</label>
    </ligand>
</feature>
<dbReference type="GO" id="GO:0005886">
    <property type="term" value="C:plasma membrane"/>
    <property type="evidence" value="ECO:0007669"/>
    <property type="project" value="UniProtKB-SubCell"/>
</dbReference>
<feature type="binding site" evidence="14">
    <location>
        <begin position="12"/>
        <end position="19"/>
    </location>
    <ligand>
        <name>GTP</name>
        <dbReference type="ChEBI" id="CHEBI:37565"/>
        <label>1</label>
    </ligand>
</feature>
<evidence type="ECO:0000256" key="11">
    <source>
        <dbReference type="ARBA" id="ARBA00023134"/>
    </source>
</evidence>
<dbReference type="Pfam" id="PF17910">
    <property type="entry name" value="FeoB_Cyto"/>
    <property type="match status" value="1"/>
</dbReference>
<evidence type="ECO:0000256" key="17">
    <source>
        <dbReference type="SAM" id="MobiDB-lite"/>
    </source>
</evidence>
<feature type="binding site" evidence="14">
    <location>
        <begin position="118"/>
        <end position="121"/>
    </location>
    <ligand>
        <name>GTP</name>
        <dbReference type="ChEBI" id="CHEBI:37565"/>
        <label>1</label>
    </ligand>
</feature>
<keyword evidence="7 14" id="KW-0547">Nucleotide-binding</keyword>
<dbReference type="NCBIfam" id="TIGR00437">
    <property type="entry name" value="feoB"/>
    <property type="match status" value="1"/>
</dbReference>
<evidence type="ECO:0000256" key="6">
    <source>
        <dbReference type="ARBA" id="ARBA00022692"/>
    </source>
</evidence>
<feature type="binding site" evidence="14">
    <location>
        <begin position="58"/>
        <end position="61"/>
    </location>
    <ligand>
        <name>GTP</name>
        <dbReference type="ChEBI" id="CHEBI:37565"/>
        <label>1</label>
    </ligand>
</feature>
<dbReference type="InterPro" id="IPR030389">
    <property type="entry name" value="G_FEOB_dom"/>
</dbReference>
<evidence type="ECO:0000256" key="1">
    <source>
        <dbReference type="ARBA" id="ARBA00004429"/>
    </source>
</evidence>
<dbReference type="RefSeq" id="WP_078717121.1">
    <property type="nucleotide sequence ID" value="NZ_FUYC01000005.1"/>
</dbReference>
<keyword evidence="4 16" id="KW-0410">Iron transport</keyword>
<comment type="function">
    <text evidence="16">Probable transporter of a GTP-driven Fe(2+) uptake system.</text>
</comment>
<feature type="transmembrane region" description="Helical" evidence="16">
    <location>
        <begin position="435"/>
        <end position="461"/>
    </location>
</feature>
<feature type="transmembrane region" description="Helical" evidence="16">
    <location>
        <begin position="731"/>
        <end position="751"/>
    </location>
</feature>
<comment type="similarity">
    <text evidence="16">Belongs to the TRAFAC class TrmE-Era-EngA-EngB-Septin-like GTPase superfamily. FeoB GTPase (TC 9.A.8) family.</text>
</comment>
<evidence type="ECO:0000256" key="12">
    <source>
        <dbReference type="ARBA" id="ARBA00023136"/>
    </source>
</evidence>
<evidence type="ECO:0000256" key="3">
    <source>
        <dbReference type="ARBA" id="ARBA00022475"/>
    </source>
</evidence>
<evidence type="ECO:0000313" key="19">
    <source>
        <dbReference type="EMBL" id="SKA82453.1"/>
    </source>
</evidence>
<feature type="binding site" evidence="15">
    <location>
        <position position="23"/>
    </location>
    <ligand>
        <name>Mg(2+)</name>
        <dbReference type="ChEBI" id="CHEBI:18420"/>
        <label>2</label>
    </ligand>
</feature>
<keyword evidence="3" id="KW-1003">Cell membrane</keyword>
<evidence type="ECO:0000256" key="5">
    <source>
        <dbReference type="ARBA" id="ARBA00022519"/>
    </source>
</evidence>
<dbReference type="Gene3D" id="1.10.287.1770">
    <property type="match status" value="1"/>
</dbReference>
<evidence type="ECO:0000256" key="7">
    <source>
        <dbReference type="ARBA" id="ARBA00022741"/>
    </source>
</evidence>
<dbReference type="InterPro" id="IPR006073">
    <property type="entry name" value="GTP-bd"/>
</dbReference>
<evidence type="ECO:0000256" key="2">
    <source>
        <dbReference type="ARBA" id="ARBA00022448"/>
    </source>
</evidence>
<dbReference type="InterPro" id="IPR041069">
    <property type="entry name" value="FeoB_Cyto"/>
</dbReference>
<dbReference type="SUPFAM" id="SSF52540">
    <property type="entry name" value="P-loop containing nucleoside triphosphate hydrolases"/>
    <property type="match status" value="1"/>
</dbReference>
<dbReference type="CDD" id="cd01879">
    <property type="entry name" value="FeoB"/>
    <property type="match status" value="1"/>
</dbReference>
<evidence type="ECO:0000313" key="20">
    <source>
        <dbReference type="Proteomes" id="UP000190027"/>
    </source>
</evidence>
<dbReference type="Pfam" id="PF07670">
    <property type="entry name" value="Gate"/>
    <property type="match status" value="2"/>
</dbReference>
<evidence type="ECO:0000259" key="18">
    <source>
        <dbReference type="PROSITE" id="PS51711"/>
    </source>
</evidence>
<dbReference type="PRINTS" id="PR00326">
    <property type="entry name" value="GTP1OBG"/>
</dbReference>
<dbReference type="Pfam" id="PF07664">
    <property type="entry name" value="FeoB_C"/>
    <property type="match status" value="1"/>
</dbReference>
<keyword evidence="15" id="KW-0460">Magnesium</keyword>
<keyword evidence="12 16" id="KW-0472">Membrane</keyword>
<name>A0A1T4WYJ3_9BACT</name>
<evidence type="ECO:0000256" key="10">
    <source>
        <dbReference type="ARBA" id="ARBA00023065"/>
    </source>
</evidence>
<feature type="region of interest" description="Disordered" evidence="17">
    <location>
        <begin position="820"/>
        <end position="839"/>
    </location>
</feature>
<gene>
    <name evidence="19" type="ORF">SAMN02745704_01559</name>
</gene>
<dbReference type="InterPro" id="IPR003373">
    <property type="entry name" value="Fe2_transport_prot-B"/>
</dbReference>
<feature type="domain" description="FeoB-type G" evidence="18">
    <location>
        <begin position="5"/>
        <end position="167"/>
    </location>
</feature>
<dbReference type="GO" id="GO:0005525">
    <property type="term" value="F:GTP binding"/>
    <property type="evidence" value="ECO:0007669"/>
    <property type="project" value="UniProtKB-KW"/>
</dbReference>
<feature type="binding site" evidence="14">
    <location>
        <begin position="37"/>
        <end position="41"/>
    </location>
    <ligand>
        <name>GTP</name>
        <dbReference type="ChEBI" id="CHEBI:37565"/>
        <label>1</label>
    </ligand>
</feature>
<evidence type="ECO:0000256" key="16">
    <source>
        <dbReference type="RuleBase" id="RU362098"/>
    </source>
</evidence>
<keyword evidence="2 16" id="KW-0813">Transport</keyword>
<dbReference type="PANTHER" id="PTHR43185:SF1">
    <property type="entry name" value="FE(2+) TRANSPORTER FEOB"/>
    <property type="match status" value="1"/>
</dbReference>
<feature type="transmembrane region" description="Helical" evidence="16">
    <location>
        <begin position="397"/>
        <end position="423"/>
    </location>
</feature>
<feature type="transmembrane region" description="Helical" evidence="16">
    <location>
        <begin position="795"/>
        <end position="813"/>
    </location>
</feature>
<feature type="transmembrane region" description="Helical" evidence="16">
    <location>
        <begin position="763"/>
        <end position="783"/>
    </location>
</feature>
<dbReference type="AlphaFoldDB" id="A0A1T4WYJ3"/>
<keyword evidence="15" id="KW-0479">Metal-binding</keyword>
<organism evidence="19 20">
    <name type="scientific">Paucidesulfovibrio gracilis DSM 16080</name>
    <dbReference type="NCBI Taxonomy" id="1121449"/>
    <lineage>
        <taxon>Bacteria</taxon>
        <taxon>Pseudomonadati</taxon>
        <taxon>Thermodesulfobacteriota</taxon>
        <taxon>Desulfovibrionia</taxon>
        <taxon>Desulfovibrionales</taxon>
        <taxon>Desulfovibrionaceae</taxon>
        <taxon>Paucidesulfovibrio</taxon>
    </lineage>
</organism>
<dbReference type="GO" id="GO:0015093">
    <property type="term" value="F:ferrous iron transmembrane transporter activity"/>
    <property type="evidence" value="ECO:0007669"/>
    <property type="project" value="UniProtKB-UniRule"/>
</dbReference>
<dbReference type="FunFam" id="3.40.50.300:FF:000426">
    <property type="entry name" value="Ferrous iron transport protein B"/>
    <property type="match status" value="1"/>
</dbReference>
<dbReference type="OrthoDB" id="9809127at2"/>
<dbReference type="Gene3D" id="3.40.50.300">
    <property type="entry name" value="P-loop containing nucleotide triphosphate hydrolases"/>
    <property type="match status" value="1"/>
</dbReference>
<dbReference type="GO" id="GO:0046872">
    <property type="term" value="F:metal ion binding"/>
    <property type="evidence" value="ECO:0007669"/>
    <property type="project" value="UniProtKB-KW"/>
</dbReference>
<feature type="transmembrane region" description="Helical" evidence="16">
    <location>
        <begin position="296"/>
        <end position="317"/>
    </location>
</feature>
<evidence type="ECO:0000256" key="15">
    <source>
        <dbReference type="PIRSR" id="PIRSR603373-2"/>
    </source>
</evidence>
<proteinExistence type="inferred from homology"/>